<evidence type="ECO:0000256" key="1">
    <source>
        <dbReference type="ARBA" id="ARBA00004123"/>
    </source>
</evidence>
<feature type="compositionally biased region" description="Polar residues" evidence="6">
    <location>
        <begin position="239"/>
        <end position="249"/>
    </location>
</feature>
<comment type="subcellular location">
    <subcellularLocation>
        <location evidence="1">Nucleus</location>
    </subcellularLocation>
</comment>
<dbReference type="GO" id="GO:0071011">
    <property type="term" value="C:precatalytic spliceosome"/>
    <property type="evidence" value="ECO:0007669"/>
    <property type="project" value="TreeGrafter"/>
</dbReference>
<feature type="compositionally biased region" description="Low complexity" evidence="6">
    <location>
        <begin position="200"/>
        <end position="210"/>
    </location>
</feature>
<reference evidence="9" key="1">
    <citation type="submission" date="2020-08" db="EMBL/GenBank/DDBJ databases">
        <title>Chromosome-level assembly of Southern catfish (Silurus meridionalis) provides insights into visual adaptation to the nocturnal and benthic lifestyles.</title>
        <authorList>
            <person name="Zhang Y."/>
            <person name="Wang D."/>
            <person name="Peng Z."/>
        </authorList>
    </citation>
    <scope>NUCLEOTIDE SEQUENCE</scope>
    <source>
        <strain evidence="9">SWU-2019-XX</strain>
        <tissue evidence="9">Muscle</tissue>
    </source>
</reference>
<dbReference type="InterPro" id="IPR003604">
    <property type="entry name" value="Matrin/U1-like-C_Znf_C2H2"/>
</dbReference>
<dbReference type="AlphaFoldDB" id="A0A8T0BZY3"/>
<evidence type="ECO:0000256" key="4">
    <source>
        <dbReference type="ARBA" id="ARBA00022833"/>
    </source>
</evidence>
<comment type="caution">
    <text evidence="9">The sequence shown here is derived from an EMBL/GenBank/DDBJ whole genome shotgun (WGS) entry which is preliminary data.</text>
</comment>
<feature type="region of interest" description="Disordered" evidence="6">
    <location>
        <begin position="232"/>
        <end position="383"/>
    </location>
</feature>
<keyword evidence="5" id="KW-0539">Nucleus</keyword>
<organism evidence="9 10">
    <name type="scientific">Silurus meridionalis</name>
    <name type="common">Southern catfish</name>
    <name type="synonym">Silurus soldatovi meridionalis</name>
    <dbReference type="NCBI Taxonomy" id="175797"/>
    <lineage>
        <taxon>Eukaryota</taxon>
        <taxon>Metazoa</taxon>
        <taxon>Chordata</taxon>
        <taxon>Craniata</taxon>
        <taxon>Vertebrata</taxon>
        <taxon>Euteleostomi</taxon>
        <taxon>Actinopterygii</taxon>
        <taxon>Neopterygii</taxon>
        <taxon>Teleostei</taxon>
        <taxon>Ostariophysi</taxon>
        <taxon>Siluriformes</taxon>
        <taxon>Siluridae</taxon>
        <taxon>Silurus</taxon>
    </lineage>
</organism>
<dbReference type="Pfam" id="PF06220">
    <property type="entry name" value="zf-U1"/>
    <property type="match status" value="1"/>
</dbReference>
<dbReference type="PROSITE" id="PS50171">
    <property type="entry name" value="ZF_MATRIN"/>
    <property type="match status" value="1"/>
</dbReference>
<dbReference type="InterPro" id="IPR001202">
    <property type="entry name" value="WW_dom"/>
</dbReference>
<gene>
    <name evidence="9" type="ORF">HF521_000348</name>
</gene>
<evidence type="ECO:0000259" key="7">
    <source>
        <dbReference type="PROSITE" id="PS50020"/>
    </source>
</evidence>
<sequence length="417" mass="47776">MKASPIYFNEAVKPVTFKRTRGGLTQTSNTCVVKIGQARRYLNCVSAKFAADYWKSQPKKFCQYCKCWIADNKPSVEFHERGKNHKQNVTAKIEEIKKNSTDKAKKVKKMSKEFAVMEEAALKAYEEDMKRLQAEEETSVPARRNIKKCEAQDIAEPDKKSESDRWVLGTTDTGQIYYYNTRTGESQWEKPEGFQDESESSATEQTETGSVWLEALSPEGYMYYYNTKTGESTWEKPSAFSTKEGSPSKTHVEPKVQRMTNPESPSSINYKQSCAPKISFRKRKEKVTDQPENDEQETTVEVDLQKEEKDKVNIESSAPIEKEKTLVKKPRPTNPYGIWEQIQEDEDPYENVDLQLPQKESAGSTSTSSDVLPKPKTKFKERTITSLGDESCLGVIFKKRKTDNGKSRSLRQREMED</sequence>
<dbReference type="EMBL" id="JABFDY010000001">
    <property type="protein sequence ID" value="KAF7711337.1"/>
    <property type="molecule type" value="Genomic_DNA"/>
</dbReference>
<accession>A0A8T0BZY3</accession>
<keyword evidence="3" id="KW-0863">Zinc-finger</keyword>
<keyword evidence="2" id="KW-0479">Metal-binding</keyword>
<evidence type="ECO:0000256" key="6">
    <source>
        <dbReference type="SAM" id="MobiDB-lite"/>
    </source>
</evidence>
<feature type="domain" description="WW" evidence="7">
    <location>
        <begin position="206"/>
        <end position="239"/>
    </location>
</feature>
<feature type="compositionally biased region" description="Polar residues" evidence="6">
    <location>
        <begin position="361"/>
        <end position="370"/>
    </location>
</feature>
<dbReference type="InterPro" id="IPR036236">
    <property type="entry name" value="Znf_C2H2_sf"/>
</dbReference>
<feature type="compositionally biased region" description="Basic and acidic residues" evidence="6">
    <location>
        <begin position="402"/>
        <end position="417"/>
    </location>
</feature>
<feature type="region of interest" description="Disordered" evidence="6">
    <location>
        <begin position="398"/>
        <end position="417"/>
    </location>
</feature>
<dbReference type="PROSITE" id="PS50020">
    <property type="entry name" value="WW_DOMAIN_2"/>
    <property type="match status" value="2"/>
</dbReference>
<dbReference type="Proteomes" id="UP000606274">
    <property type="component" value="Unassembled WGS sequence"/>
</dbReference>
<dbReference type="GO" id="GO:0008270">
    <property type="term" value="F:zinc ion binding"/>
    <property type="evidence" value="ECO:0007669"/>
    <property type="project" value="UniProtKB-KW"/>
</dbReference>
<feature type="region of interest" description="Disordered" evidence="6">
    <location>
        <begin position="187"/>
        <end position="211"/>
    </location>
</feature>
<feature type="domain" description="Matrin-type" evidence="8">
    <location>
        <begin position="60"/>
        <end position="91"/>
    </location>
</feature>
<keyword evidence="10" id="KW-1185">Reference proteome</keyword>
<evidence type="ECO:0000313" key="10">
    <source>
        <dbReference type="Proteomes" id="UP000606274"/>
    </source>
</evidence>
<dbReference type="PROSITE" id="PS01159">
    <property type="entry name" value="WW_DOMAIN_1"/>
    <property type="match status" value="2"/>
</dbReference>
<dbReference type="SMART" id="SM00451">
    <property type="entry name" value="ZnF_U1"/>
    <property type="match status" value="1"/>
</dbReference>
<dbReference type="InterPro" id="IPR013085">
    <property type="entry name" value="U1-CZ_Znf_C2H2"/>
</dbReference>
<dbReference type="PANTHER" id="PTHR13173:SF10">
    <property type="entry name" value="WW DOMAIN-BINDING PROTEIN 4"/>
    <property type="match status" value="1"/>
</dbReference>
<evidence type="ECO:0000256" key="5">
    <source>
        <dbReference type="ARBA" id="ARBA00023242"/>
    </source>
</evidence>
<feature type="compositionally biased region" description="Acidic residues" evidence="6">
    <location>
        <begin position="291"/>
        <end position="300"/>
    </location>
</feature>
<feature type="domain" description="WW" evidence="7">
    <location>
        <begin position="160"/>
        <end position="193"/>
    </location>
</feature>
<dbReference type="InterPro" id="IPR036020">
    <property type="entry name" value="WW_dom_sf"/>
</dbReference>
<evidence type="ECO:0000313" key="9">
    <source>
        <dbReference type="EMBL" id="KAF7711337.1"/>
    </source>
</evidence>
<protein>
    <recommendedName>
        <fullName evidence="11">WW domain-binding protein 4</fullName>
    </recommendedName>
</protein>
<dbReference type="Gene3D" id="3.30.160.60">
    <property type="entry name" value="Classic Zinc Finger"/>
    <property type="match status" value="1"/>
</dbReference>
<dbReference type="Pfam" id="PF00397">
    <property type="entry name" value="WW"/>
    <property type="match status" value="2"/>
</dbReference>
<proteinExistence type="predicted"/>
<feature type="compositionally biased region" description="Basic and acidic residues" evidence="6">
    <location>
        <begin position="147"/>
        <end position="165"/>
    </location>
</feature>
<feature type="compositionally biased region" description="Basic and acidic residues" evidence="6">
    <location>
        <begin position="303"/>
        <end position="313"/>
    </location>
</feature>
<feature type="region of interest" description="Disordered" evidence="6">
    <location>
        <begin position="136"/>
        <end position="167"/>
    </location>
</feature>
<evidence type="ECO:0000259" key="8">
    <source>
        <dbReference type="PROSITE" id="PS50171"/>
    </source>
</evidence>
<dbReference type="SUPFAM" id="SSF51045">
    <property type="entry name" value="WW domain"/>
    <property type="match status" value="2"/>
</dbReference>
<dbReference type="SMART" id="SM00456">
    <property type="entry name" value="WW"/>
    <property type="match status" value="2"/>
</dbReference>
<dbReference type="InterPro" id="IPR040023">
    <property type="entry name" value="WBP4"/>
</dbReference>
<dbReference type="GO" id="GO:0000398">
    <property type="term" value="P:mRNA splicing, via spliceosome"/>
    <property type="evidence" value="ECO:0007669"/>
    <property type="project" value="InterPro"/>
</dbReference>
<dbReference type="PANTHER" id="PTHR13173">
    <property type="entry name" value="WW DOMAIN BINDING PROTEIN 4"/>
    <property type="match status" value="1"/>
</dbReference>
<dbReference type="GO" id="GO:0003723">
    <property type="term" value="F:RNA binding"/>
    <property type="evidence" value="ECO:0007669"/>
    <property type="project" value="TreeGrafter"/>
</dbReference>
<dbReference type="InterPro" id="IPR000690">
    <property type="entry name" value="Matrin/U1-C_Znf_C2H2"/>
</dbReference>
<feature type="compositionally biased region" description="Polar residues" evidence="6">
    <location>
        <begin position="258"/>
        <end position="272"/>
    </location>
</feature>
<dbReference type="CDD" id="cd00201">
    <property type="entry name" value="WW"/>
    <property type="match status" value="2"/>
</dbReference>
<evidence type="ECO:0000256" key="3">
    <source>
        <dbReference type="ARBA" id="ARBA00022771"/>
    </source>
</evidence>
<keyword evidence="4" id="KW-0862">Zinc</keyword>
<dbReference type="SUPFAM" id="SSF57667">
    <property type="entry name" value="beta-beta-alpha zinc fingers"/>
    <property type="match status" value="1"/>
</dbReference>
<evidence type="ECO:0000256" key="2">
    <source>
        <dbReference type="ARBA" id="ARBA00022723"/>
    </source>
</evidence>
<evidence type="ECO:0008006" key="11">
    <source>
        <dbReference type="Google" id="ProtNLM"/>
    </source>
</evidence>
<dbReference type="Gene3D" id="2.20.70.10">
    <property type="match status" value="2"/>
</dbReference>
<name>A0A8T0BZY3_SILME</name>